<dbReference type="Pfam" id="PF13186">
    <property type="entry name" value="SPASM"/>
    <property type="match status" value="1"/>
</dbReference>
<evidence type="ECO:0000256" key="3">
    <source>
        <dbReference type="ARBA" id="ARBA00022723"/>
    </source>
</evidence>
<dbReference type="SFLD" id="SFLDG01067">
    <property type="entry name" value="SPASM/twitch_domain_containing"/>
    <property type="match status" value="1"/>
</dbReference>
<dbReference type="CDD" id="cd21109">
    <property type="entry name" value="SPASM"/>
    <property type="match status" value="1"/>
</dbReference>
<reference evidence="8" key="1">
    <citation type="journal article" date="2011" name="Stand. Genomic Sci.">
        <title>Non-contiguous finished genome sequence of the opportunistic oral pathogen Prevotella multisaccharivorax type strain (PPPA20).</title>
        <authorList>
            <person name="Pati A."/>
            <person name="Gronow S."/>
            <person name="Lu M."/>
            <person name="Lapidus A."/>
            <person name="Nolan M."/>
            <person name="Lucas S."/>
            <person name="Hammon N."/>
            <person name="Deshpande S."/>
            <person name="Cheng J.F."/>
            <person name="Tapia R."/>
            <person name="Han C."/>
            <person name="Goodwin L."/>
            <person name="Pitluck S."/>
            <person name="Liolios K."/>
            <person name="Pagani I."/>
            <person name="Mavromatis K."/>
            <person name="Mikhailova N."/>
            <person name="Huntemann M."/>
            <person name="Chen A."/>
            <person name="Palaniappan K."/>
            <person name="Land M."/>
            <person name="Hauser L."/>
            <person name="Detter J.C."/>
            <person name="Brambilla E.M."/>
            <person name="Rohde M."/>
            <person name="Goker M."/>
            <person name="Woyke T."/>
            <person name="Bristow J."/>
            <person name="Eisen J.A."/>
            <person name="Markowitz V."/>
            <person name="Hugenholtz P."/>
            <person name="Kyrpides N.C."/>
            <person name="Klenk H.P."/>
            <person name="Ivanova N."/>
        </authorList>
    </citation>
    <scope>NUCLEOTIDE SEQUENCE [LARGE SCALE GENOMIC DNA]</scope>
    <source>
        <strain evidence="8">DSM 17128</strain>
    </source>
</reference>
<dbReference type="PROSITE" id="PS51918">
    <property type="entry name" value="RADICAL_SAM"/>
    <property type="match status" value="1"/>
</dbReference>
<accession>F8NCG8</accession>
<dbReference type="GO" id="GO:0046872">
    <property type="term" value="F:metal ion binding"/>
    <property type="evidence" value="ECO:0007669"/>
    <property type="project" value="UniProtKB-KW"/>
</dbReference>
<evidence type="ECO:0000313" key="7">
    <source>
        <dbReference type="EMBL" id="EGN56058.1"/>
    </source>
</evidence>
<dbReference type="Pfam" id="PF04055">
    <property type="entry name" value="Radical_SAM"/>
    <property type="match status" value="1"/>
</dbReference>
<dbReference type="Proteomes" id="UP000002772">
    <property type="component" value="Unassembled WGS sequence"/>
</dbReference>
<dbReference type="GO" id="GO:0051536">
    <property type="term" value="F:iron-sulfur cluster binding"/>
    <property type="evidence" value="ECO:0007669"/>
    <property type="project" value="UniProtKB-KW"/>
</dbReference>
<evidence type="ECO:0000256" key="5">
    <source>
        <dbReference type="ARBA" id="ARBA00023014"/>
    </source>
</evidence>
<dbReference type="SUPFAM" id="SSF102114">
    <property type="entry name" value="Radical SAM enzymes"/>
    <property type="match status" value="1"/>
</dbReference>
<evidence type="ECO:0000256" key="1">
    <source>
        <dbReference type="ARBA" id="ARBA00001966"/>
    </source>
</evidence>
<keyword evidence="5" id="KW-0411">Iron-sulfur</keyword>
<dbReference type="Gene3D" id="3.20.20.70">
    <property type="entry name" value="Aldolase class I"/>
    <property type="match status" value="1"/>
</dbReference>
<protein>
    <submittedName>
        <fullName evidence="7">Radical SAM domain protein</fullName>
    </submittedName>
</protein>
<dbReference type="PANTHER" id="PTHR11228">
    <property type="entry name" value="RADICAL SAM DOMAIN PROTEIN"/>
    <property type="match status" value="1"/>
</dbReference>
<dbReference type="GO" id="GO:0003824">
    <property type="term" value="F:catalytic activity"/>
    <property type="evidence" value="ECO:0007669"/>
    <property type="project" value="InterPro"/>
</dbReference>
<keyword evidence="4" id="KW-0408">Iron</keyword>
<dbReference type="RefSeq" id="WP_007572964.1">
    <property type="nucleotide sequence ID" value="NZ_BPTS01000001.1"/>
</dbReference>
<gene>
    <name evidence="7" type="ORF">Premu_0581</name>
</gene>
<sequence length="482" mass="55524">MKVFNKKYKFVNDKDRIIIKNNPTENSDAYFAFIHPVYAWILSLFNGKRTTQCVLDIISKRLHISDVDADRIIKSLYHNKKELAISYDGVISMIPSYVLEYASYERDEYAESFFYIEPPLNHNRRRLSYPQTLLICPTLQCFTDCIYCYANKSYVHKEISSDVWCRLILQAKSVGIERIDITGGEFFLKKGWTKIAKTLTANGYYPDISTKIPLSNKVIDCIVDSGLKSIQFSLDTLQQSVANETLCVNGNYVNDIKRSIQYADSKKLRIILKPTLSKFTCNIENVNEVLLFANTLKNISKVVVSIIGFSCYKSDDNYPKIRPSLQQVYDMRSYISEIRETVDIPIVDDTFIYKKCEMKNSKVFDERPLCSANVDGFVILPDGTATICEELYWNSFFKIGNINEHSIIELWESTKAESLYFLSSNNFPHDSACHKCKDFIHCRYSKGVCWKLVIEAYGQAKVLHPDPRCPNSPNSQNQFTLD</sequence>
<comment type="cofactor">
    <cofactor evidence="1">
        <name>[4Fe-4S] cluster</name>
        <dbReference type="ChEBI" id="CHEBI:49883"/>
    </cofactor>
</comment>
<dbReference type="STRING" id="688246.Premu_0581"/>
<dbReference type="SFLD" id="SFLDS00029">
    <property type="entry name" value="Radical_SAM"/>
    <property type="match status" value="1"/>
</dbReference>
<dbReference type="InterPro" id="IPR023885">
    <property type="entry name" value="4Fe4S-binding_SPASM_dom"/>
</dbReference>
<dbReference type="EMBL" id="GL945017">
    <property type="protein sequence ID" value="EGN56058.1"/>
    <property type="molecule type" value="Genomic_DNA"/>
</dbReference>
<dbReference type="NCBIfam" id="TIGR04085">
    <property type="entry name" value="rSAM_more_4Fe4S"/>
    <property type="match status" value="1"/>
</dbReference>
<feature type="domain" description="Radical SAM core" evidence="6">
    <location>
        <begin position="127"/>
        <end position="345"/>
    </location>
</feature>
<evidence type="ECO:0000256" key="4">
    <source>
        <dbReference type="ARBA" id="ARBA00023004"/>
    </source>
</evidence>
<keyword evidence="8" id="KW-1185">Reference proteome</keyword>
<dbReference type="InterPro" id="IPR058240">
    <property type="entry name" value="rSAM_sf"/>
</dbReference>
<dbReference type="OrthoDB" id="9782387at2"/>
<keyword evidence="3" id="KW-0479">Metal-binding</keyword>
<evidence type="ECO:0000256" key="2">
    <source>
        <dbReference type="ARBA" id="ARBA00022691"/>
    </source>
</evidence>
<proteinExistence type="predicted"/>
<dbReference type="AlphaFoldDB" id="F8NCG8"/>
<organism evidence="7 8">
    <name type="scientific">Hallella multisaccharivorax DSM 17128</name>
    <dbReference type="NCBI Taxonomy" id="688246"/>
    <lineage>
        <taxon>Bacteria</taxon>
        <taxon>Pseudomonadati</taxon>
        <taxon>Bacteroidota</taxon>
        <taxon>Bacteroidia</taxon>
        <taxon>Bacteroidales</taxon>
        <taxon>Prevotellaceae</taxon>
        <taxon>Hallella</taxon>
    </lineage>
</organism>
<keyword evidence="2" id="KW-0949">S-adenosyl-L-methionine</keyword>
<dbReference type="HOGENOM" id="CLU_041531_0_0_10"/>
<dbReference type="InterPro" id="IPR013785">
    <property type="entry name" value="Aldolase_TIM"/>
</dbReference>
<name>F8NCG8_9BACT</name>
<dbReference type="PANTHER" id="PTHR11228:SF7">
    <property type="entry name" value="PQQA PEPTIDE CYCLASE"/>
    <property type="match status" value="1"/>
</dbReference>
<dbReference type="InterPro" id="IPR007197">
    <property type="entry name" value="rSAM"/>
</dbReference>
<evidence type="ECO:0000259" key="6">
    <source>
        <dbReference type="PROSITE" id="PS51918"/>
    </source>
</evidence>
<dbReference type="eggNOG" id="COG0535">
    <property type="taxonomic scope" value="Bacteria"/>
</dbReference>
<evidence type="ECO:0000313" key="8">
    <source>
        <dbReference type="Proteomes" id="UP000002772"/>
    </source>
</evidence>
<dbReference type="InterPro" id="IPR050377">
    <property type="entry name" value="Radical_SAM_PqqE_MftC-like"/>
</dbReference>